<geneLocation type="plasmid" evidence="1 2">
    <name>pP36_b</name>
</geneLocation>
<sequence>MSNTPEQNRCKSMNLSAPINELKRKAKLIRREEGVPLNQALARIAKEEGYASWGLLIREYEAQKPKPTVQPRVGYQITSLPVDASYRKEAIELAHSTLEMVMHRIEPDNPKDTRALWDAENYIDNHHLSPDMLPIDSEYALSLIEALLVHHVIDLALQADSMAAEQS</sequence>
<keyword evidence="1" id="KW-0614">Plasmid</keyword>
<evidence type="ECO:0000313" key="2">
    <source>
        <dbReference type="Proteomes" id="UP000218891"/>
    </source>
</evidence>
<reference evidence="1 2" key="4">
    <citation type="journal article" date="2018" name="Environ. Microbiol. Rep.">
        <title>Phylogenetic distribution of roseobacticides in the Roseobacter group and their effect on microalgae.</title>
        <authorList>
            <person name="Sonnenschein E.C."/>
            <person name="Phippen C.B."/>
            <person name="Bentzon-Tilia M."/>
            <person name="Rasmussen S.A."/>
            <person name="Nielsen K.F."/>
            <person name="Gram L."/>
        </authorList>
    </citation>
    <scope>NUCLEOTIDE SEQUENCE [LARGE SCALE GENOMIC DNA]</scope>
    <source>
        <strain evidence="1 2">P36</strain>
    </source>
</reference>
<keyword evidence="1" id="KW-0547">Nucleotide-binding</keyword>
<dbReference type="GO" id="GO:0004386">
    <property type="term" value="F:helicase activity"/>
    <property type="evidence" value="ECO:0007669"/>
    <property type="project" value="UniProtKB-KW"/>
</dbReference>
<keyword evidence="1" id="KW-0347">Helicase</keyword>
<reference evidence="1 2" key="2">
    <citation type="journal article" date="2017" name="Genome Biol. Evol.">
        <title>Trajectories and Drivers of Genome Evolution in Surface-Associated Marine Phaeobacter.</title>
        <authorList>
            <person name="Freese H.M."/>
            <person name="Sikorski J."/>
            <person name="Bunk B."/>
            <person name="Scheuner C."/>
            <person name="Meier-Kolthoff J.P."/>
            <person name="Sproer C."/>
            <person name="Gram L."/>
            <person name="Overmann J."/>
        </authorList>
    </citation>
    <scope>NUCLEOTIDE SEQUENCE [LARGE SCALE GENOMIC DNA]</scope>
    <source>
        <strain evidence="1 2">P36</strain>
    </source>
</reference>
<proteinExistence type="predicted"/>
<dbReference type="Proteomes" id="UP000218891">
    <property type="component" value="Plasmid pP36_b"/>
</dbReference>
<keyword evidence="1" id="KW-0067">ATP-binding</keyword>
<evidence type="ECO:0000313" key="1">
    <source>
        <dbReference type="EMBL" id="ATG37767.1"/>
    </source>
</evidence>
<gene>
    <name evidence="1" type="ORF">PhaeoP36_03690</name>
</gene>
<keyword evidence="1" id="KW-0378">Hydrolase</keyword>
<dbReference type="RefSeq" id="WP_096870018.1">
    <property type="nucleotide sequence ID" value="NZ_CP010645.1"/>
</dbReference>
<keyword evidence="2" id="KW-1185">Reference proteome</keyword>
<reference evidence="1 2" key="1">
    <citation type="journal article" date="2017" name="Front. Microbiol.">
        <title>Phaeobacter piscinae sp. nov., a species of the Roseobacter group and potential aquaculture probiont.</title>
        <authorList>
            <person name="Sonnenschein E.C."/>
            <person name="Phippen C.B.W."/>
            <person name="Nielsen K.F."/>
            <person name="Mateiu R.V."/>
            <person name="Melchiorsen J."/>
            <person name="Gram L."/>
            <person name="Overmann J."/>
            <person name="Freese H.M."/>
        </authorList>
    </citation>
    <scope>NUCLEOTIDE SEQUENCE [LARGE SCALE GENOMIC DNA]</scope>
    <source>
        <strain evidence="1 2">P36</strain>
    </source>
</reference>
<protein>
    <submittedName>
        <fullName evidence="1">Replicative DNA helicase</fullName>
    </submittedName>
</protein>
<name>A0ABN5DJW9_9RHOB</name>
<dbReference type="EMBL" id="CP010645">
    <property type="protein sequence ID" value="ATG37767.1"/>
    <property type="molecule type" value="Genomic_DNA"/>
</dbReference>
<organism evidence="1 2">
    <name type="scientific">Phaeobacter piscinae</name>
    <dbReference type="NCBI Taxonomy" id="1580596"/>
    <lineage>
        <taxon>Bacteria</taxon>
        <taxon>Pseudomonadati</taxon>
        <taxon>Pseudomonadota</taxon>
        <taxon>Alphaproteobacteria</taxon>
        <taxon>Rhodobacterales</taxon>
        <taxon>Roseobacteraceae</taxon>
        <taxon>Phaeobacter</taxon>
    </lineage>
</organism>
<reference evidence="1 2" key="3">
    <citation type="journal article" date="2017" name="Int. J. Syst. Evol. Microbiol.">
        <title>Adaptation of Surface-Associated Bacteria to the Open Ocean: A Genomically Distinct Subpopulation of Phaeobacter gallaeciensis Colonizes Pacific Mesozooplankton.</title>
        <authorList>
            <person name="Freese H.M."/>
            <person name="Methner A."/>
            <person name="Overmann J."/>
        </authorList>
    </citation>
    <scope>NUCLEOTIDE SEQUENCE [LARGE SCALE GENOMIC DNA]</scope>
    <source>
        <strain evidence="1 2">P36</strain>
    </source>
</reference>
<accession>A0ABN5DJW9</accession>